<dbReference type="VEuPathDB" id="VectorBase:GPAI011171"/>
<proteinExistence type="predicted"/>
<keyword evidence="3" id="KW-1185">Reference proteome</keyword>
<dbReference type="AlphaFoldDB" id="A0A1A9ZD90"/>
<feature type="compositionally biased region" description="Basic residues" evidence="1">
    <location>
        <begin position="240"/>
        <end position="258"/>
    </location>
</feature>
<protein>
    <submittedName>
        <fullName evidence="2">Uncharacterized protein</fullName>
    </submittedName>
</protein>
<reference evidence="3" key="1">
    <citation type="submission" date="2014-03" db="EMBL/GenBank/DDBJ databases">
        <authorList>
            <person name="Aksoy S."/>
            <person name="Warren W."/>
            <person name="Wilson R.K."/>
        </authorList>
    </citation>
    <scope>NUCLEOTIDE SEQUENCE [LARGE SCALE GENOMIC DNA]</scope>
    <source>
        <strain evidence="3">IAEA</strain>
    </source>
</reference>
<evidence type="ECO:0000256" key="1">
    <source>
        <dbReference type="SAM" id="MobiDB-lite"/>
    </source>
</evidence>
<feature type="region of interest" description="Disordered" evidence="1">
    <location>
        <begin position="646"/>
        <end position="672"/>
    </location>
</feature>
<name>A0A1A9ZD90_GLOPL</name>
<dbReference type="Proteomes" id="UP000092445">
    <property type="component" value="Unassembled WGS sequence"/>
</dbReference>
<sequence length="672" mass="75263">MDTITENPESRYNIHSSNEHLLVGDIHRRCEFTEDAACQQLGNARVKIESNDSRSSENEESQVCASLDDVRNTKTASQFAHTSLCTSIAKLESDFEEGELVDTNDGQRTANTSSVDNNCESNCEKSASLVGRIRVKSEFCLKSDIPAGNSDHIPQGYLDDLLEDLDEKTGVVKLEAGSNQDKSKDNVNAIPDNFFDDILVDQVTERIEAAITEEVEVKLSQRLEVLKELTLLEDSNKNKMSSKKKQHNKARKRSRKHSHSSEEEEHLQKRYAHLLDVDSTHGNSHETLINPTSNILTPTQGFPCGVENTCENTATVGHIKLEKVLPTQESEGNLTTSKKKIDIAILRACKALDSFRKYSQKHIEGEFIFTSSIRKLPTDSSFGNRNFYGHRSCLHSVNNVSYKFSSLSKRLNMLDWGLEAPTSKIARTCQVLCYDIYSLFNKSKSMKLPPTLLSSETPNNSETRIMDYSFSLTNNVSTQTDDDDIFNLKTLSNVSTYDAAVQSTPLIANIAVQTAEETSLDDLPIISIIRSFDSNQLMALHDFAELLRQQRSSNATHMYRVRERMVNIYNRAHMQSGSGEGRIQASQRAMIRNHRFDRDGNAGPIPAIENVVSSDGAYYATDTSRMILQRSEESREYAHLPLLSARGARSARQPPSSSTFVGKSYGRGCIRR</sequence>
<feature type="region of interest" description="Disordered" evidence="1">
    <location>
        <begin position="236"/>
        <end position="267"/>
    </location>
</feature>
<evidence type="ECO:0000313" key="2">
    <source>
        <dbReference type="EnsemblMetazoa" id="GPAI011171-PA"/>
    </source>
</evidence>
<reference evidence="2" key="2">
    <citation type="submission" date="2020-05" db="UniProtKB">
        <authorList>
            <consortium name="EnsemblMetazoa"/>
        </authorList>
    </citation>
    <scope>IDENTIFICATION</scope>
    <source>
        <strain evidence="2">IAEA</strain>
    </source>
</reference>
<organism evidence="2 3">
    <name type="scientific">Glossina pallidipes</name>
    <name type="common">Tsetse fly</name>
    <dbReference type="NCBI Taxonomy" id="7398"/>
    <lineage>
        <taxon>Eukaryota</taxon>
        <taxon>Metazoa</taxon>
        <taxon>Ecdysozoa</taxon>
        <taxon>Arthropoda</taxon>
        <taxon>Hexapoda</taxon>
        <taxon>Insecta</taxon>
        <taxon>Pterygota</taxon>
        <taxon>Neoptera</taxon>
        <taxon>Endopterygota</taxon>
        <taxon>Diptera</taxon>
        <taxon>Brachycera</taxon>
        <taxon>Muscomorpha</taxon>
        <taxon>Hippoboscoidea</taxon>
        <taxon>Glossinidae</taxon>
        <taxon>Glossina</taxon>
    </lineage>
</organism>
<evidence type="ECO:0000313" key="3">
    <source>
        <dbReference type="Proteomes" id="UP000092445"/>
    </source>
</evidence>
<dbReference type="EnsemblMetazoa" id="GPAI011171-RA">
    <property type="protein sequence ID" value="GPAI011171-PA"/>
    <property type="gene ID" value="GPAI011171"/>
</dbReference>
<accession>A0A1A9ZD90</accession>